<dbReference type="SUPFAM" id="SSF51182">
    <property type="entry name" value="RmlC-like cupins"/>
    <property type="match status" value="1"/>
</dbReference>
<evidence type="ECO:0000313" key="3">
    <source>
        <dbReference type="EMBL" id="OAV60252.1"/>
    </source>
</evidence>
<dbReference type="STRING" id="1837282.A6F49_12805"/>
<dbReference type="InterPro" id="IPR011051">
    <property type="entry name" value="RmlC_Cupin_sf"/>
</dbReference>
<evidence type="ECO:0000313" key="4">
    <source>
        <dbReference type="Proteomes" id="UP000078292"/>
    </source>
</evidence>
<dbReference type="EMBL" id="LXEY01000020">
    <property type="protein sequence ID" value="OAV60252.1"/>
    <property type="molecule type" value="Genomic_DNA"/>
</dbReference>
<keyword evidence="1" id="KW-0812">Transmembrane</keyword>
<evidence type="ECO:0000259" key="2">
    <source>
        <dbReference type="Pfam" id="PF07883"/>
    </source>
</evidence>
<accession>A0A1B7LY92</accession>
<keyword evidence="1" id="KW-1133">Transmembrane helix</keyword>
<dbReference type="Pfam" id="PF07883">
    <property type="entry name" value="Cupin_2"/>
    <property type="match status" value="1"/>
</dbReference>
<feature type="domain" description="Cupin type-2" evidence="2">
    <location>
        <begin position="41"/>
        <end position="106"/>
    </location>
</feature>
<organism evidence="3 4">
    <name type="scientific">Enteractinococcus helveticum</name>
    <dbReference type="NCBI Taxonomy" id="1837282"/>
    <lineage>
        <taxon>Bacteria</taxon>
        <taxon>Bacillati</taxon>
        <taxon>Actinomycetota</taxon>
        <taxon>Actinomycetes</taxon>
        <taxon>Micrococcales</taxon>
        <taxon>Micrococcaceae</taxon>
    </lineage>
</organism>
<dbReference type="Proteomes" id="UP000078292">
    <property type="component" value="Unassembled WGS sequence"/>
</dbReference>
<reference evidence="3 4" key="1">
    <citation type="submission" date="2016-04" db="EMBL/GenBank/DDBJ databases">
        <title>First whole genome shotgun sequence of the bacterium Enteractinococcus sp. strain UASWS1574.</title>
        <authorList>
            <person name="Crovadore J."/>
            <person name="Chablais R."/>
            <person name="Lefort F."/>
        </authorList>
    </citation>
    <scope>NUCLEOTIDE SEQUENCE [LARGE SCALE GENOMIC DNA]</scope>
    <source>
        <strain evidence="3 4">UASWS1574</strain>
    </source>
</reference>
<feature type="transmembrane region" description="Helical" evidence="1">
    <location>
        <begin position="160"/>
        <end position="177"/>
    </location>
</feature>
<protein>
    <recommendedName>
        <fullName evidence="2">Cupin type-2 domain-containing protein</fullName>
    </recommendedName>
</protein>
<evidence type="ECO:0000256" key="1">
    <source>
        <dbReference type="SAM" id="Phobius"/>
    </source>
</evidence>
<keyword evidence="1" id="KW-0472">Membrane</keyword>
<dbReference type="InterPro" id="IPR014710">
    <property type="entry name" value="RmlC-like_jellyroll"/>
</dbReference>
<keyword evidence="4" id="KW-1185">Reference proteome</keyword>
<dbReference type="AlphaFoldDB" id="A0A1B7LY92"/>
<dbReference type="InterPro" id="IPR013096">
    <property type="entry name" value="Cupin_2"/>
</dbReference>
<dbReference type="Gene3D" id="2.60.120.10">
    <property type="entry name" value="Jelly Rolls"/>
    <property type="match status" value="1"/>
</dbReference>
<sequence>MLLLNRGPMRVTEWEEIHNPVTGERLRFLHRDAATNSVSVEVTFPVGGRAVVEHRHPGWEKFEVMAGTLDLTVDRHLRQLGPGQQFTVTKEFHFPANTGHEETVVVITAAPADFAERGIRATFGLAADQGVTRSGRPRDLLALALISERGAYQIAGPPRWLWVFLMTVLGWVAVIAGKRRQVAQYWPPTLQRPWRR</sequence>
<proteinExistence type="predicted"/>
<gene>
    <name evidence="3" type="ORF">A6F49_12805</name>
</gene>
<name>A0A1B7LY92_9MICC</name>
<comment type="caution">
    <text evidence="3">The sequence shown here is derived from an EMBL/GenBank/DDBJ whole genome shotgun (WGS) entry which is preliminary data.</text>
</comment>